<name>A0A1X7SUV7_AMPQE</name>
<dbReference type="Gene3D" id="3.40.395.10">
    <property type="entry name" value="Adenoviral Proteinase, Chain A"/>
    <property type="match status" value="1"/>
</dbReference>
<evidence type="ECO:0000256" key="1">
    <source>
        <dbReference type="ARBA" id="ARBA00022723"/>
    </source>
</evidence>
<proteinExistence type="predicted"/>
<dbReference type="InParanoid" id="A0A1X7SUV7"/>
<dbReference type="InterPro" id="IPR038765">
    <property type="entry name" value="Papain-like_cys_pep_sf"/>
</dbReference>
<keyword evidence="1" id="KW-0479">Metal-binding</keyword>
<sequence>MFEINYAVRGNHIYQRIWTPVIGEELICKRDLTNHHDRFAVAVIKDIDTVVGHAPRKVSSVFTLFLRHGGTIKCRVTGHRCYSKDLPQGGLDVSCVYVFDGKEKDLLKAEELIKQAMISIPDSPIAEPLSKRRIGMKPDVHSESPSEKAVDCDLITSVLRGEKLSDKHMYLAQGILKNQFPDLKGLQSTLLQGRRQVVCIDPTDCRNCLQVINSRENHWILASSVGCGNKVNIYDSVFSQLDEETKQVVCKLFQIDPINIEMKTFQKQVGGTECGLFSIAALTAIAFSQDPSKITFSQEKMRDHLATCLRNEHFTLFPNL</sequence>
<accession>A0A1X7SUV7</accession>
<dbReference type="AlphaFoldDB" id="A0A1X7SUV7"/>
<dbReference type="EnsemblMetazoa" id="Aqu2.1.05927_001">
    <property type="protein sequence ID" value="Aqu2.1.05927_001"/>
    <property type="gene ID" value="Aqu2.1.05927"/>
</dbReference>
<reference evidence="4" key="1">
    <citation type="submission" date="2017-05" db="UniProtKB">
        <authorList>
            <consortium name="EnsemblMetazoa"/>
        </authorList>
    </citation>
    <scope>IDENTIFICATION</scope>
</reference>
<dbReference type="InterPro" id="IPR014905">
    <property type="entry name" value="HIRAN"/>
</dbReference>
<protein>
    <recommendedName>
        <fullName evidence="3">HIRAN domain-containing protein</fullName>
    </recommendedName>
</protein>
<dbReference type="SUPFAM" id="SSF54001">
    <property type="entry name" value="Cysteine proteinases"/>
    <property type="match status" value="1"/>
</dbReference>
<evidence type="ECO:0000256" key="2">
    <source>
        <dbReference type="ARBA" id="ARBA00022801"/>
    </source>
</evidence>
<organism evidence="4">
    <name type="scientific">Amphimedon queenslandica</name>
    <name type="common">Sponge</name>
    <dbReference type="NCBI Taxonomy" id="400682"/>
    <lineage>
        <taxon>Eukaryota</taxon>
        <taxon>Metazoa</taxon>
        <taxon>Porifera</taxon>
        <taxon>Demospongiae</taxon>
        <taxon>Heteroscleromorpha</taxon>
        <taxon>Haplosclerida</taxon>
        <taxon>Niphatidae</taxon>
        <taxon>Amphimedon</taxon>
    </lineage>
</organism>
<dbReference type="Gene3D" id="3.30.70.2330">
    <property type="match status" value="1"/>
</dbReference>
<keyword evidence="2" id="KW-0378">Hydrolase</keyword>
<evidence type="ECO:0000313" key="4">
    <source>
        <dbReference type="EnsemblMetazoa" id="Aqu2.1.05927_001"/>
    </source>
</evidence>
<dbReference type="GO" id="GO:0016818">
    <property type="term" value="F:hydrolase activity, acting on acid anhydrides, in phosphorus-containing anhydrides"/>
    <property type="evidence" value="ECO:0007669"/>
    <property type="project" value="InterPro"/>
</dbReference>
<dbReference type="PANTHER" id="PTHR34718:SF2">
    <property type="entry name" value="PHD-TYPE DOMAIN-CONTAINING PROTEIN"/>
    <property type="match status" value="1"/>
</dbReference>
<dbReference type="GO" id="GO:0003676">
    <property type="term" value="F:nucleic acid binding"/>
    <property type="evidence" value="ECO:0007669"/>
    <property type="project" value="InterPro"/>
</dbReference>
<evidence type="ECO:0000259" key="3">
    <source>
        <dbReference type="Pfam" id="PF08797"/>
    </source>
</evidence>
<dbReference type="Pfam" id="PF08797">
    <property type="entry name" value="HIRAN"/>
    <property type="match status" value="1"/>
</dbReference>
<dbReference type="GO" id="GO:0008270">
    <property type="term" value="F:zinc ion binding"/>
    <property type="evidence" value="ECO:0007669"/>
    <property type="project" value="InterPro"/>
</dbReference>
<dbReference type="PANTHER" id="PTHR34718">
    <property type="entry name" value="PHD-TYPE DOMAIN-CONTAINING PROTEIN"/>
    <property type="match status" value="1"/>
</dbReference>
<feature type="domain" description="HIRAN" evidence="3">
    <location>
        <begin position="4"/>
        <end position="77"/>
    </location>
</feature>